<keyword evidence="3" id="KW-1185">Reference proteome</keyword>
<sequence length="125" mass="14229">MRSLPYNQRGLTFISLMLVLGLIAFFTLLVLKIAPIYFNHSKVLNALEAVEKSTDIASQPRHQILESLHKRFNMNYVEYVTDDDITIVAQPGYVKVDIDYDRVEPIMGNLSVLVEFHNGFEIGGQ</sequence>
<dbReference type="Pfam" id="PF16137">
    <property type="entry name" value="DUF4845"/>
    <property type="match status" value="1"/>
</dbReference>
<organism evidence="2 3">
    <name type="scientific">Methylomonas lenta</name>
    <dbReference type="NCBI Taxonomy" id="980561"/>
    <lineage>
        <taxon>Bacteria</taxon>
        <taxon>Pseudomonadati</taxon>
        <taxon>Pseudomonadota</taxon>
        <taxon>Gammaproteobacteria</taxon>
        <taxon>Methylococcales</taxon>
        <taxon>Methylococcaceae</taxon>
        <taxon>Methylomonas</taxon>
    </lineage>
</organism>
<dbReference type="Proteomes" id="UP000078476">
    <property type="component" value="Unassembled WGS sequence"/>
</dbReference>
<evidence type="ECO:0000313" key="3">
    <source>
        <dbReference type="Proteomes" id="UP000078476"/>
    </source>
</evidence>
<gene>
    <name evidence="2" type="ORF">A1359_04795</name>
</gene>
<dbReference type="InterPro" id="IPR032314">
    <property type="entry name" value="DUF4845"/>
</dbReference>
<accession>A0A177NM84</accession>
<evidence type="ECO:0008006" key="4">
    <source>
        <dbReference type="Google" id="ProtNLM"/>
    </source>
</evidence>
<reference evidence="2 3" key="1">
    <citation type="submission" date="2016-03" db="EMBL/GenBank/DDBJ databases">
        <authorList>
            <person name="Ploux O."/>
        </authorList>
    </citation>
    <scope>NUCLEOTIDE SEQUENCE [LARGE SCALE GENOMIC DNA]</scope>
    <source>
        <strain evidence="2 3">R-45370</strain>
    </source>
</reference>
<feature type="transmembrane region" description="Helical" evidence="1">
    <location>
        <begin position="12"/>
        <end position="31"/>
    </location>
</feature>
<comment type="caution">
    <text evidence="2">The sequence shown here is derived from an EMBL/GenBank/DDBJ whole genome shotgun (WGS) entry which is preliminary data.</text>
</comment>
<dbReference type="RefSeq" id="WP_066979154.1">
    <property type="nucleotide sequence ID" value="NZ_LUUI01000077.1"/>
</dbReference>
<dbReference type="OrthoDB" id="5569427at2"/>
<protein>
    <recommendedName>
        <fullName evidence="4">DUF4845 domain-containing protein</fullName>
    </recommendedName>
</protein>
<dbReference type="EMBL" id="LUUI01000077">
    <property type="protein sequence ID" value="OAI18674.1"/>
    <property type="molecule type" value="Genomic_DNA"/>
</dbReference>
<dbReference type="STRING" id="980561.A1359_04795"/>
<evidence type="ECO:0000313" key="2">
    <source>
        <dbReference type="EMBL" id="OAI18674.1"/>
    </source>
</evidence>
<dbReference type="AlphaFoldDB" id="A0A177NM84"/>
<proteinExistence type="predicted"/>
<keyword evidence="1" id="KW-0812">Transmembrane</keyword>
<evidence type="ECO:0000256" key="1">
    <source>
        <dbReference type="SAM" id="Phobius"/>
    </source>
</evidence>
<name>A0A177NM84_9GAMM</name>
<keyword evidence="1" id="KW-1133">Transmembrane helix</keyword>
<keyword evidence="1" id="KW-0472">Membrane</keyword>